<evidence type="ECO:0000313" key="3">
    <source>
        <dbReference type="Proteomes" id="UP000185696"/>
    </source>
</evidence>
<evidence type="ECO:0000256" key="1">
    <source>
        <dbReference type="SAM" id="Phobius"/>
    </source>
</evidence>
<gene>
    <name evidence="2" type="ORF">BLA60_02230</name>
</gene>
<feature type="transmembrane region" description="Helical" evidence="1">
    <location>
        <begin position="165"/>
        <end position="185"/>
    </location>
</feature>
<feature type="transmembrane region" description="Helical" evidence="1">
    <location>
        <begin position="371"/>
        <end position="390"/>
    </location>
</feature>
<name>A0A7Z1B1K1_9PSEU</name>
<feature type="transmembrane region" description="Helical" evidence="1">
    <location>
        <begin position="139"/>
        <end position="159"/>
    </location>
</feature>
<keyword evidence="1" id="KW-1133">Transmembrane helix</keyword>
<accession>A0A7Z1B1K1</accession>
<sequence>MPDPTPEPAASTVHTGRPAWLEYARRLALSRWLPRLVALLAAVPALTTLLEVTRAGRLQHIDYLFQLTRITNADGTLKPFDLQNYFSNEHLLGLPTLFYWLNIEWFAGDNRTLGVFVVVVAALTVVALGAALPRDLPPLVRAGLLVAASALVFSLHGLWNFTRAMSGTAWLTANLIVVVSLLLASRGRWWPALALALLGSLTYGTAFPVWPMLALLALLRREVWWKRVLPLVLGVTVVLVWLHFRPSPPLAGQPAGDLGSLLYYFLAIAGKLWTTEDGGVAAAAGALIIAVYGALATSKVAREPRLWFWWALAGHALLYCGMIALARVDYGEEVGLHTARYTSASVLLSIPALVMVASVAHRKVDLRGYRIAVAVVLTGLLGFALGAPYAKQERTAGRIHEVEAVALRAGLSDAYRVYPAAEDLVPRLRALGHYPFTDDFTLGCGGPELGSRLDRGAMEPLLPARGNKRPLRAAGTVNAVEPVDPAPLADGHPAPIFYGWAHDREDPVRCVVVVDGAGTVVGGGVNGLVRTDVARDYAGVAPDSGFVVVGPADADNRIVVLHRSGAMHWLPAKGPEHPMPLDDLIEWR</sequence>
<feature type="transmembrane region" description="Helical" evidence="1">
    <location>
        <begin position="307"/>
        <end position="326"/>
    </location>
</feature>
<keyword evidence="1" id="KW-0472">Membrane</keyword>
<dbReference type="RefSeq" id="WP_075130965.1">
    <property type="nucleotide sequence ID" value="NZ_MSIF01000001.1"/>
</dbReference>
<feature type="transmembrane region" description="Helical" evidence="1">
    <location>
        <begin position="113"/>
        <end position="132"/>
    </location>
</feature>
<evidence type="ECO:0000313" key="2">
    <source>
        <dbReference type="EMBL" id="OLF14017.1"/>
    </source>
</evidence>
<feature type="transmembrane region" description="Helical" evidence="1">
    <location>
        <begin position="338"/>
        <end position="359"/>
    </location>
</feature>
<keyword evidence="1" id="KW-0812">Transmembrane</keyword>
<keyword evidence="3" id="KW-1185">Reference proteome</keyword>
<dbReference type="AlphaFoldDB" id="A0A7Z1B1K1"/>
<organism evidence="2 3">
    <name type="scientific">Actinophytocola xinjiangensis</name>
    <dbReference type="NCBI Taxonomy" id="485602"/>
    <lineage>
        <taxon>Bacteria</taxon>
        <taxon>Bacillati</taxon>
        <taxon>Actinomycetota</taxon>
        <taxon>Actinomycetes</taxon>
        <taxon>Pseudonocardiales</taxon>
        <taxon>Pseudonocardiaceae</taxon>
    </lineage>
</organism>
<dbReference type="EMBL" id="MSIF01000001">
    <property type="protein sequence ID" value="OLF14017.1"/>
    <property type="molecule type" value="Genomic_DNA"/>
</dbReference>
<proteinExistence type="predicted"/>
<dbReference type="Proteomes" id="UP000185696">
    <property type="component" value="Unassembled WGS sequence"/>
</dbReference>
<feature type="transmembrane region" description="Helical" evidence="1">
    <location>
        <begin position="279"/>
        <end position="295"/>
    </location>
</feature>
<feature type="transmembrane region" description="Helical" evidence="1">
    <location>
        <begin position="32"/>
        <end position="50"/>
    </location>
</feature>
<feature type="transmembrane region" description="Helical" evidence="1">
    <location>
        <begin position="224"/>
        <end position="244"/>
    </location>
</feature>
<feature type="transmembrane region" description="Helical" evidence="1">
    <location>
        <begin position="192"/>
        <end position="218"/>
    </location>
</feature>
<comment type="caution">
    <text evidence="2">The sequence shown here is derived from an EMBL/GenBank/DDBJ whole genome shotgun (WGS) entry which is preliminary data.</text>
</comment>
<protein>
    <submittedName>
        <fullName evidence="2">Uncharacterized protein</fullName>
    </submittedName>
</protein>
<reference evidence="2 3" key="1">
    <citation type="submission" date="2016-12" db="EMBL/GenBank/DDBJ databases">
        <title>The draft genome sequence of Actinophytocola xinjiangensis.</title>
        <authorList>
            <person name="Wang W."/>
            <person name="Yuan L."/>
        </authorList>
    </citation>
    <scope>NUCLEOTIDE SEQUENCE [LARGE SCALE GENOMIC DNA]</scope>
    <source>
        <strain evidence="2 3">CGMCC 4.4663</strain>
    </source>
</reference>
<dbReference type="OrthoDB" id="3638266at2"/>